<sequence length="454" mass="49210">MKHAAHILLVDDDASLLKLLGMRLESRGYRVTTAESGRQALDSLNQARPDLVLSDLRMDEMDGMALFHQVQKLAPGLPVIILTAHGSIPDAVSATRQGVFSFLTKPVDRDELFAAIEDALSQTAGTSGDGDSAWRAAIITRSPHMERVLEQARMVAGSDVSVLLTGPSGSGKELLAKAIHQASSRADKPFIAINCGALPEQLLESELFGHAKGAFTGAVSQHEGLFQAADGGTLFLDEIGDMPLPLQVKLLRVLQDRQVRPLGSTTSIPVDVRIISATHRDLDRAMGEGDFREDLYYRLNVVNLRLPPLKDRAEDVPLLAKHLVTQAAARHKPFVKGFSSEALNLLASSAWPGNVRQLVNVVEQCVALTSSPIIPEALVSQALMAEENALPSFNDARASFERSYLIKVLKITEGNVTQAARIAGRNRTDFYKLLGRHDLEPSVFKPGATAEEVD</sequence>
<feature type="domain" description="Sigma-54 factor interaction" evidence="9">
    <location>
        <begin position="138"/>
        <end position="367"/>
    </location>
</feature>
<dbReference type="SUPFAM" id="SSF46689">
    <property type="entry name" value="Homeodomain-like"/>
    <property type="match status" value="1"/>
</dbReference>
<proteinExistence type="predicted"/>
<dbReference type="InterPro" id="IPR011006">
    <property type="entry name" value="CheY-like_superfamily"/>
</dbReference>
<dbReference type="Gene3D" id="3.40.50.2300">
    <property type="match status" value="1"/>
</dbReference>
<evidence type="ECO:0000256" key="5">
    <source>
        <dbReference type="ARBA" id="ARBA00023015"/>
    </source>
</evidence>
<dbReference type="InterPro" id="IPR009057">
    <property type="entry name" value="Homeodomain-like_sf"/>
</dbReference>
<dbReference type="GO" id="GO:0003677">
    <property type="term" value="F:DNA binding"/>
    <property type="evidence" value="ECO:0007669"/>
    <property type="project" value="UniProtKB-KW"/>
</dbReference>
<dbReference type="STRING" id="1121942.SAMN02745148_00767"/>
<dbReference type="SUPFAM" id="SSF52540">
    <property type="entry name" value="P-loop containing nucleoside triphosphate hydrolases"/>
    <property type="match status" value="1"/>
</dbReference>
<organism evidence="11 12">
    <name type="scientific">Modicisalibacter ilicicola DSM 19980</name>
    <dbReference type="NCBI Taxonomy" id="1121942"/>
    <lineage>
        <taxon>Bacteria</taxon>
        <taxon>Pseudomonadati</taxon>
        <taxon>Pseudomonadota</taxon>
        <taxon>Gammaproteobacteria</taxon>
        <taxon>Oceanospirillales</taxon>
        <taxon>Halomonadaceae</taxon>
        <taxon>Modicisalibacter</taxon>
    </lineage>
</organism>
<feature type="modified residue" description="4-aspartylphosphate" evidence="8">
    <location>
        <position position="55"/>
    </location>
</feature>
<dbReference type="InterPro" id="IPR003593">
    <property type="entry name" value="AAA+_ATPase"/>
</dbReference>
<dbReference type="InterPro" id="IPR058031">
    <property type="entry name" value="AAA_lid_NorR"/>
</dbReference>
<dbReference type="InterPro" id="IPR025944">
    <property type="entry name" value="Sigma_54_int_dom_CS"/>
</dbReference>
<dbReference type="PROSITE" id="PS50045">
    <property type="entry name" value="SIGMA54_INTERACT_4"/>
    <property type="match status" value="1"/>
</dbReference>
<dbReference type="PROSITE" id="PS00688">
    <property type="entry name" value="SIGMA54_INTERACT_3"/>
    <property type="match status" value="1"/>
</dbReference>
<evidence type="ECO:0000259" key="10">
    <source>
        <dbReference type="PROSITE" id="PS50110"/>
    </source>
</evidence>
<dbReference type="InterPro" id="IPR002078">
    <property type="entry name" value="Sigma_54_int"/>
</dbReference>
<dbReference type="GO" id="GO:0005524">
    <property type="term" value="F:ATP binding"/>
    <property type="evidence" value="ECO:0007669"/>
    <property type="project" value="UniProtKB-KW"/>
</dbReference>
<dbReference type="SMART" id="SM00448">
    <property type="entry name" value="REC"/>
    <property type="match status" value="1"/>
</dbReference>
<dbReference type="PANTHER" id="PTHR32071:SF116">
    <property type="entry name" value="TRANSCRIPTIONAL REGULATORY PROTEIN GLRR"/>
    <property type="match status" value="1"/>
</dbReference>
<dbReference type="EMBL" id="FQUJ01000003">
    <property type="protein sequence ID" value="SHE60561.1"/>
    <property type="molecule type" value="Genomic_DNA"/>
</dbReference>
<dbReference type="Pfam" id="PF00072">
    <property type="entry name" value="Response_reg"/>
    <property type="match status" value="1"/>
</dbReference>
<evidence type="ECO:0000256" key="3">
    <source>
        <dbReference type="ARBA" id="ARBA00022840"/>
    </source>
</evidence>
<evidence type="ECO:0000313" key="11">
    <source>
        <dbReference type="EMBL" id="SHE60561.1"/>
    </source>
</evidence>
<dbReference type="InterPro" id="IPR025943">
    <property type="entry name" value="Sigma_54_int_dom_ATP-bd_2"/>
</dbReference>
<dbReference type="GO" id="GO:0000160">
    <property type="term" value="P:phosphorelay signal transduction system"/>
    <property type="evidence" value="ECO:0007669"/>
    <property type="project" value="UniProtKB-KW"/>
</dbReference>
<dbReference type="PROSITE" id="PS50110">
    <property type="entry name" value="RESPONSE_REGULATORY"/>
    <property type="match status" value="1"/>
</dbReference>
<keyword evidence="12" id="KW-1185">Reference proteome</keyword>
<keyword evidence="2" id="KW-0547">Nucleotide-binding</keyword>
<dbReference type="Gene3D" id="1.10.8.60">
    <property type="match status" value="1"/>
</dbReference>
<dbReference type="Proteomes" id="UP000184346">
    <property type="component" value="Unassembled WGS sequence"/>
</dbReference>
<dbReference type="RefSeq" id="WP_072819884.1">
    <property type="nucleotide sequence ID" value="NZ_FQUJ01000003.1"/>
</dbReference>
<dbReference type="GO" id="GO:0006355">
    <property type="term" value="P:regulation of DNA-templated transcription"/>
    <property type="evidence" value="ECO:0007669"/>
    <property type="project" value="InterPro"/>
</dbReference>
<evidence type="ECO:0000259" key="9">
    <source>
        <dbReference type="PROSITE" id="PS50045"/>
    </source>
</evidence>
<dbReference type="Gene3D" id="3.40.50.300">
    <property type="entry name" value="P-loop containing nucleotide triphosphate hydrolases"/>
    <property type="match status" value="1"/>
</dbReference>
<protein>
    <submittedName>
        <fullName evidence="11">Two-component system, NtrC family, response regulator GlrR</fullName>
    </submittedName>
</protein>
<dbReference type="FunFam" id="3.40.50.2300:FF:000018">
    <property type="entry name" value="DNA-binding transcriptional regulator NtrC"/>
    <property type="match status" value="1"/>
</dbReference>
<dbReference type="Pfam" id="PF00158">
    <property type="entry name" value="Sigma54_activat"/>
    <property type="match status" value="1"/>
</dbReference>
<evidence type="ECO:0000256" key="4">
    <source>
        <dbReference type="ARBA" id="ARBA00023012"/>
    </source>
</evidence>
<dbReference type="SUPFAM" id="SSF52172">
    <property type="entry name" value="CheY-like"/>
    <property type="match status" value="1"/>
</dbReference>
<evidence type="ECO:0000256" key="1">
    <source>
        <dbReference type="ARBA" id="ARBA00022553"/>
    </source>
</evidence>
<dbReference type="InterPro" id="IPR001789">
    <property type="entry name" value="Sig_transdc_resp-reg_receiver"/>
</dbReference>
<dbReference type="SMART" id="SM00382">
    <property type="entry name" value="AAA"/>
    <property type="match status" value="1"/>
</dbReference>
<keyword evidence="4" id="KW-0902">Two-component regulatory system</keyword>
<dbReference type="FunFam" id="3.40.50.300:FF:000006">
    <property type="entry name" value="DNA-binding transcriptional regulator NtrC"/>
    <property type="match status" value="1"/>
</dbReference>
<dbReference type="Pfam" id="PF25601">
    <property type="entry name" value="AAA_lid_14"/>
    <property type="match status" value="1"/>
</dbReference>
<name>A0A1M4UUX9_9GAMM</name>
<keyword evidence="1 8" id="KW-0597">Phosphoprotein</keyword>
<evidence type="ECO:0000256" key="8">
    <source>
        <dbReference type="PROSITE-ProRule" id="PRU00169"/>
    </source>
</evidence>
<accession>A0A1M4UUX9</accession>
<keyword evidence="6" id="KW-0238">DNA-binding</keyword>
<dbReference type="PROSITE" id="PS00676">
    <property type="entry name" value="SIGMA54_INTERACT_2"/>
    <property type="match status" value="1"/>
</dbReference>
<dbReference type="InterPro" id="IPR027417">
    <property type="entry name" value="P-loop_NTPase"/>
</dbReference>
<keyword evidence="5" id="KW-0805">Transcription regulation</keyword>
<gene>
    <name evidence="11" type="ORF">SAMN02745148_00767</name>
</gene>
<evidence type="ECO:0000313" key="12">
    <source>
        <dbReference type="Proteomes" id="UP000184346"/>
    </source>
</evidence>
<reference evidence="11 12" key="1">
    <citation type="submission" date="2016-11" db="EMBL/GenBank/DDBJ databases">
        <authorList>
            <person name="Jaros S."/>
            <person name="Januszkiewicz K."/>
            <person name="Wedrychowicz H."/>
        </authorList>
    </citation>
    <scope>NUCLEOTIDE SEQUENCE [LARGE SCALE GENOMIC DNA]</scope>
    <source>
        <strain evidence="11 12">DSM 19980</strain>
    </source>
</reference>
<evidence type="ECO:0000256" key="2">
    <source>
        <dbReference type="ARBA" id="ARBA00022741"/>
    </source>
</evidence>
<evidence type="ECO:0000256" key="7">
    <source>
        <dbReference type="ARBA" id="ARBA00023163"/>
    </source>
</evidence>
<dbReference type="PANTHER" id="PTHR32071">
    <property type="entry name" value="TRANSCRIPTIONAL REGULATORY PROTEIN"/>
    <property type="match status" value="1"/>
</dbReference>
<dbReference type="Gene3D" id="1.10.10.60">
    <property type="entry name" value="Homeodomain-like"/>
    <property type="match status" value="1"/>
</dbReference>
<dbReference type="AlphaFoldDB" id="A0A1M4UUX9"/>
<keyword evidence="3" id="KW-0067">ATP-binding</keyword>
<dbReference type="CDD" id="cd00009">
    <property type="entry name" value="AAA"/>
    <property type="match status" value="1"/>
</dbReference>
<keyword evidence="7" id="KW-0804">Transcription</keyword>
<dbReference type="OrthoDB" id="9804019at2"/>
<evidence type="ECO:0000256" key="6">
    <source>
        <dbReference type="ARBA" id="ARBA00023125"/>
    </source>
</evidence>
<dbReference type="NCBIfam" id="NF011695">
    <property type="entry name" value="PRK15115.1"/>
    <property type="match status" value="1"/>
</dbReference>
<feature type="domain" description="Response regulatory" evidence="10">
    <location>
        <begin position="6"/>
        <end position="120"/>
    </location>
</feature>